<keyword evidence="6" id="KW-0175">Coiled coil</keyword>
<feature type="compositionally biased region" description="Basic and acidic residues" evidence="7">
    <location>
        <begin position="304"/>
        <end position="320"/>
    </location>
</feature>
<accession>Q6NR17</accession>
<feature type="coiled-coil region" evidence="6">
    <location>
        <begin position="442"/>
        <end position="648"/>
    </location>
</feature>
<evidence type="ECO:0000259" key="9">
    <source>
        <dbReference type="PROSITE" id="PS50219"/>
    </source>
</evidence>
<protein>
    <submittedName>
        <fullName evidence="10">RE26327p</fullName>
    </submittedName>
</protein>
<dbReference type="SMART" id="SM00036">
    <property type="entry name" value="CNH"/>
    <property type="match status" value="1"/>
</dbReference>
<dbReference type="FlyBase" id="FBgn0002466">
    <property type="gene designation" value="sti"/>
</dbReference>
<dbReference type="GO" id="GO:0004674">
    <property type="term" value="F:protein serine/threonine kinase activity"/>
    <property type="evidence" value="ECO:0007669"/>
    <property type="project" value="UniProtKB-EC"/>
</dbReference>
<dbReference type="PROSITE" id="PS50081">
    <property type="entry name" value="ZF_DAG_PE_2"/>
    <property type="match status" value="1"/>
</dbReference>
<evidence type="ECO:0000256" key="3">
    <source>
        <dbReference type="ARBA" id="ARBA00022833"/>
    </source>
</evidence>
<dbReference type="EMBL" id="BT010266">
    <property type="protein sequence ID" value="AAQ23584.1"/>
    <property type="molecule type" value="mRNA"/>
</dbReference>
<dbReference type="GO" id="GO:0032465">
    <property type="term" value="P:regulation of cytokinesis"/>
    <property type="evidence" value="ECO:0000315"/>
    <property type="project" value="FlyBase"/>
</dbReference>
<evidence type="ECO:0000256" key="6">
    <source>
        <dbReference type="SAM" id="Coils"/>
    </source>
</evidence>
<dbReference type="PANTHER" id="PTHR22988">
    <property type="entry name" value="MYOTONIC DYSTROPHY S/T KINASE-RELATED"/>
    <property type="match status" value="1"/>
</dbReference>
<dbReference type="PROSITE" id="PS50219">
    <property type="entry name" value="CNH"/>
    <property type="match status" value="1"/>
</dbReference>
<keyword evidence="1" id="KW-0597">Phosphoprotein</keyword>
<reference evidence="10" key="1">
    <citation type="submission" date="2003-08" db="EMBL/GenBank/DDBJ databases">
        <authorList>
            <person name="Stapleton M."/>
            <person name="Brokstein P."/>
            <person name="Hong L."/>
            <person name="Agbayani A."/>
            <person name="Carlson J."/>
            <person name="Champe M."/>
            <person name="Chavez C."/>
            <person name="Dorsett V."/>
            <person name="Dresnek D."/>
            <person name="Farfan D."/>
            <person name="Frise E."/>
            <person name="George R."/>
            <person name="Gonzalez M."/>
            <person name="Guarin H."/>
            <person name="Kronmiller B."/>
            <person name="Li P."/>
            <person name="Liao G."/>
            <person name="Miranda A."/>
            <person name="Mungall C.J."/>
            <person name="Nunoo J."/>
            <person name="Pacleb J."/>
            <person name="Paragas V."/>
            <person name="Park S."/>
            <person name="Patel S."/>
            <person name="Phouanenavong S."/>
            <person name="Wan K."/>
            <person name="Yu C."/>
            <person name="Lewis S.E."/>
            <person name="Rubin G.M."/>
            <person name="Celniker S."/>
        </authorList>
    </citation>
    <scope>NUCLEOTIDE SEQUENCE</scope>
    <source>
        <strain evidence="10">Berkeley</strain>
    </source>
</reference>
<feature type="region of interest" description="Disordered" evidence="7">
    <location>
        <begin position="211"/>
        <end position="233"/>
    </location>
</feature>
<dbReference type="InterPro" id="IPR050839">
    <property type="entry name" value="Rho-assoc_Ser/Thr_Kinase"/>
</dbReference>
<dbReference type="Gene3D" id="3.30.60.20">
    <property type="match status" value="1"/>
</dbReference>
<evidence type="ECO:0000259" key="8">
    <source>
        <dbReference type="PROSITE" id="PS50081"/>
    </source>
</evidence>
<dbReference type="CDD" id="cd00029">
    <property type="entry name" value="C1"/>
    <property type="match status" value="1"/>
</dbReference>
<dbReference type="SUPFAM" id="SSF57889">
    <property type="entry name" value="Cysteine-rich domain"/>
    <property type="match status" value="1"/>
</dbReference>
<evidence type="ECO:0000313" key="11">
    <source>
        <dbReference type="FlyBase" id="FBgn0002466"/>
    </source>
</evidence>
<dbReference type="GO" id="GO:0007112">
    <property type="term" value="P:male meiosis cytokinesis"/>
    <property type="evidence" value="ECO:0000315"/>
    <property type="project" value="FlyBase"/>
</dbReference>
<dbReference type="GO" id="GO:0000915">
    <property type="term" value="P:actomyosin contractile ring assembly"/>
    <property type="evidence" value="ECO:0000315"/>
    <property type="project" value="FlyBase"/>
</dbReference>
<dbReference type="HOGENOM" id="CLU_243127_0_0_1"/>
<dbReference type="ExpressionAtlas" id="Q6NR17">
    <property type="expression patterns" value="baseline and differential"/>
</dbReference>
<feature type="region of interest" description="Disordered" evidence="7">
    <location>
        <begin position="301"/>
        <end position="320"/>
    </location>
</feature>
<sequence length="1242" mass="141606">MKLQNYKDMLQQIKEQNLKSETNHEEQRRQMAELYEQKLTDLRKKVRDSQDTNRRMTMEIKEIRTELDESISSSKSTQEAKNATERNIEEILRRLNEEIASNNELHAEKVKLETKLQLKENETQEVRAECHRLERELQLAECRCQLAESSLATQVSPYETAPGSLTELNAIEDQLRADLLAAKESENHQKGRADQLQTLVTKLEQMLERFNEQSLSPTKSHSSRKQEGETVGDMLERQNEKLEDKLAAVREQMIVERQAARTANLSLWKVEKQLEEALSEKKLLARRMELTEDRIKKVQNASDEAQRMLKTSQEETRQRESRIEELKQELAAAKRDVLKEHRQWEKAEQERMKCKSEIIEHLANVHRLEQQETELRQKLRQIQSRFDGVTLEQKNTIRELQEEREKSRKANDSCLVLQKELKQLTDNFQRLKYACSITDSQLTEVETMLKSEQERNKSQKSQLDTLHEKLRERNDQLTDLRKQLTTVESEKRLAEQRAQVLASEIDELRLNLKEQQKKLVAQQDQLVEQTNALFATQERAELLDGQNANYEAQTADSNREMVSLKEENARILSELFHKKEEVGNLQAEIRGLESAQANLHAEIDSLQDTLAEKEQFYVQRDIKSNATLAQHKKLIDYLQLKVEDLSAKKKKTLADKLFGSSHTNKENVSPNDVESSILYRALKEELKREQKMNSLLKEQLAQLNGTATLRSPRKSAAVNGDSDAPKQRPVSIAALPRSPQKQQQPLKRTTSQVELKTTAEKPTKVTIENQAHHRFELALQESKVDAVNCVVCEKAVVAGSPFWKCKECKDVTHRKCRSNVQSHCGSTKPTAPSADDLSSIQSVSSLTLDSVDVAGGTTSGGEYIGSLVYSSDGAEDQARKEIEVNCAFEVAEQQILLLGCNTGLYAYHLDSQRLVHISGLESVSCMSICKRLAKAIMVGTVGEKLYQCDYRQLESRCQSSSSCHKPVLETSAIELPFANRTPSEKWKLVLISDEAENALDSVAIAATSTRIVILKYDLKLHMFKPVRALDTATPVTSIFFTRHSAIVSSDKFYEIDLDNYAAEEFVDLSDKSMESTAKCQPLTAVRISRQEYLLCFAEYGVFVDEFGCRSRPYDLNWVYAPTGFVYRDPFLFISHYQSVQIVRLHRSFSKEMASGDNASENSESPELQRVYLPHYMSTLLANSGDVNLYAVAIDQRPCNGTQKIYHLDTMQAFKQKFNISMETLSSVATSVTLGSTVTGNSI</sequence>
<comment type="catalytic activity">
    <reaction evidence="5">
        <text>L-seryl-[protein] + ATP = O-phospho-L-seryl-[protein] + ADP + H(+)</text>
        <dbReference type="Rhea" id="RHEA:17989"/>
        <dbReference type="Rhea" id="RHEA-COMP:9863"/>
        <dbReference type="Rhea" id="RHEA-COMP:11604"/>
        <dbReference type="ChEBI" id="CHEBI:15378"/>
        <dbReference type="ChEBI" id="CHEBI:29999"/>
        <dbReference type="ChEBI" id="CHEBI:30616"/>
        <dbReference type="ChEBI" id="CHEBI:83421"/>
        <dbReference type="ChEBI" id="CHEBI:456216"/>
        <dbReference type="EC" id="2.7.11.1"/>
    </reaction>
</comment>
<evidence type="ECO:0000256" key="7">
    <source>
        <dbReference type="SAM" id="MobiDB-lite"/>
    </source>
</evidence>
<evidence type="ECO:0000256" key="1">
    <source>
        <dbReference type="ARBA" id="ARBA00022553"/>
    </source>
</evidence>
<feature type="domain" description="Phorbol-ester/DAG-type" evidence="8">
    <location>
        <begin position="772"/>
        <end position="824"/>
    </location>
</feature>
<feature type="domain" description="CNH" evidence="9">
    <location>
        <begin position="881"/>
        <end position="1168"/>
    </location>
</feature>
<dbReference type="AGR" id="FB:FBgn0002466"/>
<organism evidence="10">
    <name type="scientific">Drosophila melanogaster</name>
    <name type="common">Fruit fly</name>
    <dbReference type="NCBI Taxonomy" id="7227"/>
    <lineage>
        <taxon>Eukaryota</taxon>
        <taxon>Metazoa</taxon>
        <taxon>Ecdysozoa</taxon>
        <taxon>Arthropoda</taxon>
        <taxon>Hexapoda</taxon>
        <taxon>Insecta</taxon>
        <taxon>Pterygota</taxon>
        <taxon>Neoptera</taxon>
        <taxon>Endopterygota</taxon>
        <taxon>Diptera</taxon>
        <taxon>Brachycera</taxon>
        <taxon>Muscomorpha</taxon>
        <taxon>Ephydroidea</taxon>
        <taxon>Drosophilidae</taxon>
        <taxon>Drosophila</taxon>
        <taxon>Sophophora</taxon>
    </lineage>
</organism>
<dbReference type="GO" id="GO:2000431">
    <property type="term" value="P:regulation of cytokinesis, actomyosin contractile ring assembly"/>
    <property type="evidence" value="ECO:0000314"/>
    <property type="project" value="FlyBase"/>
</dbReference>
<dbReference type="GO" id="GO:0000281">
    <property type="term" value="P:mitotic cytokinesis"/>
    <property type="evidence" value="ECO:0000315"/>
    <property type="project" value="FlyBase"/>
</dbReference>
<dbReference type="AlphaFoldDB" id="Q6NR17"/>
<dbReference type="GO" id="GO:0032956">
    <property type="term" value="P:regulation of actin cytoskeleton organization"/>
    <property type="evidence" value="ECO:0000315"/>
    <property type="project" value="FlyBase"/>
</dbReference>
<dbReference type="InterPro" id="IPR002219">
    <property type="entry name" value="PKC_DAG/PE"/>
</dbReference>
<dbReference type="Bgee" id="FBgn0002466">
    <property type="expression patterns" value="Expressed in eye disc (Drosophila) and 37 other cell types or tissues"/>
</dbReference>
<evidence type="ECO:0000256" key="5">
    <source>
        <dbReference type="ARBA" id="ARBA00048679"/>
    </source>
</evidence>
<feature type="coiled-coil region" evidence="6">
    <location>
        <begin position="679"/>
        <end position="706"/>
    </location>
</feature>
<name>Q6NR17_DROME</name>
<gene>
    <name evidence="11" type="primary">sti</name>
    <name evidence="10 11" type="ORF">CG10522</name>
</gene>
<dbReference type="GO" id="GO:0005826">
    <property type="term" value="C:actomyosin contractile ring"/>
    <property type="evidence" value="ECO:0000314"/>
    <property type="project" value="FlyBase"/>
</dbReference>
<dbReference type="Pfam" id="PF00780">
    <property type="entry name" value="CNH"/>
    <property type="match status" value="1"/>
</dbReference>
<evidence type="ECO:0000256" key="4">
    <source>
        <dbReference type="ARBA" id="ARBA00047899"/>
    </source>
</evidence>
<dbReference type="SMART" id="SM00109">
    <property type="entry name" value="C1"/>
    <property type="match status" value="1"/>
</dbReference>
<evidence type="ECO:0000256" key="2">
    <source>
        <dbReference type="ARBA" id="ARBA00022723"/>
    </source>
</evidence>
<feature type="compositionally biased region" description="Basic and acidic residues" evidence="7">
    <location>
        <begin position="224"/>
        <end position="233"/>
    </location>
</feature>
<evidence type="ECO:0000313" key="10">
    <source>
        <dbReference type="EMBL" id="AAQ23584.1"/>
    </source>
</evidence>
<keyword evidence="3" id="KW-0862">Zinc</keyword>
<feature type="region of interest" description="Disordered" evidence="7">
    <location>
        <begin position="65"/>
        <end position="84"/>
    </location>
</feature>
<proteinExistence type="evidence at transcript level"/>
<dbReference type="PeptideAtlas" id="Q6NR17"/>
<dbReference type="InterPro" id="IPR046349">
    <property type="entry name" value="C1-like_sf"/>
</dbReference>
<keyword evidence="2" id="KW-0479">Metal-binding</keyword>
<dbReference type="GO" id="GO:0007419">
    <property type="term" value="P:ventral cord development"/>
    <property type="evidence" value="ECO:0007001"/>
    <property type="project" value="FlyBase"/>
</dbReference>
<dbReference type="PANTHER" id="PTHR22988:SF71">
    <property type="entry name" value="CITRON RHO-INTERACTING KINASE"/>
    <property type="match status" value="1"/>
</dbReference>
<dbReference type="GO" id="GO:0046872">
    <property type="term" value="F:metal ion binding"/>
    <property type="evidence" value="ECO:0007669"/>
    <property type="project" value="UniProtKB-KW"/>
</dbReference>
<dbReference type="InterPro" id="IPR001180">
    <property type="entry name" value="CNH_dom"/>
</dbReference>
<comment type="catalytic activity">
    <reaction evidence="4">
        <text>L-threonyl-[protein] + ATP = O-phospho-L-threonyl-[protein] + ADP + H(+)</text>
        <dbReference type="Rhea" id="RHEA:46608"/>
        <dbReference type="Rhea" id="RHEA-COMP:11060"/>
        <dbReference type="Rhea" id="RHEA-COMP:11605"/>
        <dbReference type="ChEBI" id="CHEBI:15378"/>
        <dbReference type="ChEBI" id="CHEBI:30013"/>
        <dbReference type="ChEBI" id="CHEBI:30616"/>
        <dbReference type="ChEBI" id="CHEBI:61977"/>
        <dbReference type="ChEBI" id="CHEBI:456216"/>
        <dbReference type="EC" id="2.7.11.1"/>
    </reaction>
</comment>
<feature type="region of interest" description="Disordered" evidence="7">
    <location>
        <begin position="706"/>
        <end position="755"/>
    </location>
</feature>
<feature type="compositionally biased region" description="Polar residues" evidence="7">
    <location>
        <begin position="70"/>
        <end position="81"/>
    </location>
</feature>
<dbReference type="OrthoDB" id="5919042at2759"/>
<dbReference type="VEuPathDB" id="VectorBase:FBgn0002466"/>
<dbReference type="GO" id="GO:0006325">
    <property type="term" value="P:chromatin organization"/>
    <property type="evidence" value="ECO:0000315"/>
    <property type="project" value="FlyBase"/>
</dbReference>
<feature type="compositionally biased region" description="Polar residues" evidence="7">
    <location>
        <begin position="739"/>
        <end position="755"/>
    </location>
</feature>